<dbReference type="GO" id="GO:0005886">
    <property type="term" value="C:plasma membrane"/>
    <property type="evidence" value="ECO:0007669"/>
    <property type="project" value="UniProtKB-SubCell"/>
</dbReference>
<evidence type="ECO:0000259" key="12">
    <source>
        <dbReference type="Pfam" id="PF02687"/>
    </source>
</evidence>
<feature type="domain" description="FtsX extracellular" evidence="13">
    <location>
        <begin position="62"/>
        <end position="156"/>
    </location>
</feature>
<evidence type="ECO:0000256" key="3">
    <source>
        <dbReference type="ARBA" id="ARBA00021907"/>
    </source>
</evidence>
<dbReference type="InterPro" id="IPR003838">
    <property type="entry name" value="ABC3_permease_C"/>
</dbReference>
<dbReference type="GO" id="GO:0032153">
    <property type="term" value="C:cell division site"/>
    <property type="evidence" value="ECO:0007669"/>
    <property type="project" value="TreeGrafter"/>
</dbReference>
<dbReference type="Proteomes" id="UP000885986">
    <property type="component" value="Unassembled WGS sequence"/>
</dbReference>
<feature type="domain" description="ABC3 transporter permease C-terminal" evidence="12">
    <location>
        <begin position="181"/>
        <end position="298"/>
    </location>
</feature>
<gene>
    <name evidence="14" type="ORF">ENN98_03640</name>
</gene>
<protein>
    <recommendedName>
        <fullName evidence="3 10">Cell division protein FtsX</fullName>
    </recommendedName>
</protein>
<evidence type="ECO:0000256" key="2">
    <source>
        <dbReference type="ARBA" id="ARBA00007379"/>
    </source>
</evidence>
<evidence type="ECO:0000256" key="10">
    <source>
        <dbReference type="PIRNR" id="PIRNR003097"/>
    </source>
</evidence>
<proteinExistence type="inferred from homology"/>
<accession>A0A7C2XZ25</accession>
<evidence type="ECO:0000256" key="8">
    <source>
        <dbReference type="ARBA" id="ARBA00023136"/>
    </source>
</evidence>
<evidence type="ECO:0000259" key="13">
    <source>
        <dbReference type="Pfam" id="PF18075"/>
    </source>
</evidence>
<dbReference type="InterPro" id="IPR004513">
    <property type="entry name" value="FtsX"/>
</dbReference>
<evidence type="ECO:0000256" key="1">
    <source>
        <dbReference type="ARBA" id="ARBA00004651"/>
    </source>
</evidence>
<reference evidence="14" key="1">
    <citation type="journal article" date="2020" name="mSystems">
        <title>Genome- and Community-Level Interaction Insights into Carbon Utilization and Element Cycling Functions of Hydrothermarchaeota in Hydrothermal Sediment.</title>
        <authorList>
            <person name="Zhou Z."/>
            <person name="Liu Y."/>
            <person name="Xu W."/>
            <person name="Pan J."/>
            <person name="Luo Z.H."/>
            <person name="Li M."/>
        </authorList>
    </citation>
    <scope>NUCLEOTIDE SEQUENCE [LARGE SCALE GENOMIC DNA]</scope>
    <source>
        <strain evidence="14">SpSt-1224</strain>
    </source>
</reference>
<dbReference type="Pfam" id="PF18075">
    <property type="entry name" value="FtsX_ECD"/>
    <property type="match status" value="1"/>
</dbReference>
<evidence type="ECO:0000256" key="5">
    <source>
        <dbReference type="ARBA" id="ARBA00022618"/>
    </source>
</evidence>
<comment type="subcellular location">
    <subcellularLocation>
        <location evidence="1">Cell membrane</location>
        <topology evidence="1">Multi-pass membrane protein</topology>
    </subcellularLocation>
</comment>
<feature type="transmembrane region" description="Helical" evidence="11">
    <location>
        <begin position="225"/>
        <end position="248"/>
    </location>
</feature>
<keyword evidence="4 10" id="KW-1003">Cell membrane</keyword>
<keyword evidence="7 11" id="KW-1133">Transmembrane helix</keyword>
<dbReference type="Pfam" id="PF02687">
    <property type="entry name" value="FtsX"/>
    <property type="match status" value="1"/>
</dbReference>
<comment type="caution">
    <text evidence="14">The sequence shown here is derived from an EMBL/GenBank/DDBJ whole genome shotgun (WGS) entry which is preliminary data.</text>
</comment>
<keyword evidence="5 10" id="KW-0132">Cell division</keyword>
<dbReference type="PANTHER" id="PTHR47755">
    <property type="entry name" value="CELL DIVISION PROTEIN FTSX"/>
    <property type="match status" value="1"/>
</dbReference>
<dbReference type="AlphaFoldDB" id="A0A7C2XZ25"/>
<organism evidence="14">
    <name type="scientific">Desulfurivibrio alkaliphilus</name>
    <dbReference type="NCBI Taxonomy" id="427923"/>
    <lineage>
        <taxon>Bacteria</taxon>
        <taxon>Pseudomonadati</taxon>
        <taxon>Thermodesulfobacteriota</taxon>
        <taxon>Desulfobulbia</taxon>
        <taxon>Desulfobulbales</taxon>
        <taxon>Desulfobulbaceae</taxon>
        <taxon>Desulfurivibrio</taxon>
    </lineage>
</organism>
<name>A0A7C2XZ25_9BACT</name>
<keyword evidence="8 10" id="KW-0472">Membrane</keyword>
<dbReference type="EMBL" id="DSDS01000083">
    <property type="protein sequence ID" value="HET97779.1"/>
    <property type="molecule type" value="Genomic_DNA"/>
</dbReference>
<dbReference type="InterPro" id="IPR040690">
    <property type="entry name" value="FtsX_ECD"/>
</dbReference>
<keyword evidence="6 11" id="KW-0812">Transmembrane</keyword>
<feature type="transmembrane region" description="Helical" evidence="11">
    <location>
        <begin position="268"/>
        <end position="293"/>
    </location>
</feature>
<dbReference type="Gene3D" id="3.30.70.3040">
    <property type="match status" value="1"/>
</dbReference>
<dbReference type="PANTHER" id="PTHR47755:SF1">
    <property type="entry name" value="CELL DIVISION PROTEIN FTSX"/>
    <property type="match status" value="1"/>
</dbReference>
<evidence type="ECO:0000256" key="4">
    <source>
        <dbReference type="ARBA" id="ARBA00022475"/>
    </source>
</evidence>
<evidence type="ECO:0000256" key="7">
    <source>
        <dbReference type="ARBA" id="ARBA00022989"/>
    </source>
</evidence>
<evidence type="ECO:0000313" key="14">
    <source>
        <dbReference type="EMBL" id="HET97779.1"/>
    </source>
</evidence>
<dbReference type="PIRSF" id="PIRSF003097">
    <property type="entry name" value="FtsX"/>
    <property type="match status" value="1"/>
</dbReference>
<feature type="transmembrane region" description="Helical" evidence="11">
    <location>
        <begin position="27"/>
        <end position="48"/>
    </location>
</feature>
<feature type="transmembrane region" description="Helical" evidence="11">
    <location>
        <begin position="173"/>
        <end position="194"/>
    </location>
</feature>
<evidence type="ECO:0000256" key="9">
    <source>
        <dbReference type="ARBA" id="ARBA00023306"/>
    </source>
</evidence>
<keyword evidence="9 10" id="KW-0131">Cell cycle</keyword>
<evidence type="ECO:0000256" key="11">
    <source>
        <dbReference type="SAM" id="Phobius"/>
    </source>
</evidence>
<dbReference type="GO" id="GO:0051301">
    <property type="term" value="P:cell division"/>
    <property type="evidence" value="ECO:0007669"/>
    <property type="project" value="UniProtKB-KW"/>
</dbReference>
<sequence>MKKRTNPIPQILRQTGSNLAKTWPTQIMGLFTVMLAVLIFSFFLLVHLNMLATGARLGEELRLTVYLEREIEPPLMARLEQQIRQFGDIAEVRYTSRQEAFARFADQLGEERDILDNLGPEFLPPSIEVTPKPSLRSPDDLERLAAHLLTLPDTTRVQYGREWLRRFSAFNRVLQAVVLISGVLLILNMIFTISHSTRLAMAARREEIEILRLLGASRSYISIPFVAEGLLQGGLGSGLGMAALWLFYQRIGNPVNDPGLLGLFTPSFLPLPVTAGIIVGGTLLCVVSSLLVVNKALRI</sequence>
<evidence type="ECO:0000256" key="6">
    <source>
        <dbReference type="ARBA" id="ARBA00022692"/>
    </source>
</evidence>
<comment type="similarity">
    <text evidence="2 10">Belongs to the ABC-4 integral membrane protein family. FtsX subfamily.</text>
</comment>